<sequence length="68" mass="6881">MFLSQTKSFFYSKNFTSGGSGRGGGGSSSGSGGSGAGGSNSSSSSGGGGWVRFFPRAQKYQYHSNHSK</sequence>
<dbReference type="EMBL" id="CAJOAY010000952">
    <property type="protein sequence ID" value="CAF3765827.1"/>
    <property type="molecule type" value="Genomic_DNA"/>
</dbReference>
<evidence type="ECO:0000313" key="2">
    <source>
        <dbReference type="EMBL" id="CAF1299697.1"/>
    </source>
</evidence>
<reference evidence="3" key="1">
    <citation type="submission" date="2021-02" db="EMBL/GenBank/DDBJ databases">
        <authorList>
            <person name="Nowell W R."/>
        </authorList>
    </citation>
    <scope>NUCLEOTIDE SEQUENCE</scope>
</reference>
<evidence type="ECO:0000313" key="3">
    <source>
        <dbReference type="EMBL" id="CAF3765827.1"/>
    </source>
</evidence>
<feature type="region of interest" description="Disordered" evidence="1">
    <location>
        <begin position="12"/>
        <end position="50"/>
    </location>
</feature>
<comment type="caution">
    <text evidence="3">The sequence shown here is derived from an EMBL/GenBank/DDBJ whole genome shotgun (WGS) entry which is preliminary data.</text>
</comment>
<evidence type="ECO:0000256" key="1">
    <source>
        <dbReference type="SAM" id="MobiDB-lite"/>
    </source>
</evidence>
<dbReference type="AlphaFoldDB" id="A0A818Z933"/>
<dbReference type="Proteomes" id="UP000663881">
    <property type="component" value="Unassembled WGS sequence"/>
</dbReference>
<evidence type="ECO:0000313" key="4">
    <source>
        <dbReference type="Proteomes" id="UP000663881"/>
    </source>
</evidence>
<name>A0A818Z933_9BILA</name>
<dbReference type="Proteomes" id="UP000663891">
    <property type="component" value="Unassembled WGS sequence"/>
</dbReference>
<gene>
    <name evidence="3" type="ORF">OKA104_LOCUS16519</name>
    <name evidence="2" type="ORF">VCS650_LOCUS30974</name>
</gene>
<proteinExistence type="predicted"/>
<protein>
    <submittedName>
        <fullName evidence="3">Uncharacterized protein</fullName>
    </submittedName>
</protein>
<organism evidence="3 4">
    <name type="scientific">Adineta steineri</name>
    <dbReference type="NCBI Taxonomy" id="433720"/>
    <lineage>
        <taxon>Eukaryota</taxon>
        <taxon>Metazoa</taxon>
        <taxon>Spiralia</taxon>
        <taxon>Gnathifera</taxon>
        <taxon>Rotifera</taxon>
        <taxon>Eurotatoria</taxon>
        <taxon>Bdelloidea</taxon>
        <taxon>Adinetida</taxon>
        <taxon>Adinetidae</taxon>
        <taxon>Adineta</taxon>
    </lineage>
</organism>
<accession>A0A818Z933</accession>
<dbReference type="EMBL" id="CAJNON010000517">
    <property type="protein sequence ID" value="CAF1299697.1"/>
    <property type="molecule type" value="Genomic_DNA"/>
</dbReference>
<feature type="compositionally biased region" description="Gly residues" evidence="1">
    <location>
        <begin position="18"/>
        <end position="38"/>
    </location>
</feature>